<dbReference type="InterPro" id="IPR018378">
    <property type="entry name" value="C-type_lectin_CS"/>
</dbReference>
<dbReference type="CDD" id="cd00037">
    <property type="entry name" value="CLECT"/>
    <property type="match status" value="1"/>
</dbReference>
<protein>
    <recommendedName>
        <fullName evidence="3">C-type lectin domain-containing protein</fullName>
    </recommendedName>
</protein>
<feature type="chain" id="PRO_5002934185" description="C-type lectin domain-containing protein" evidence="2">
    <location>
        <begin position="42"/>
        <end position="251"/>
    </location>
</feature>
<dbReference type="PANTHER" id="PTHR22801">
    <property type="entry name" value="LITHOSTATHINE"/>
    <property type="match status" value="1"/>
</dbReference>
<dbReference type="PROSITE" id="PS50041">
    <property type="entry name" value="C_TYPE_LECTIN_2"/>
    <property type="match status" value="1"/>
</dbReference>
<keyword evidence="2" id="KW-0732">Signal</keyword>
<dbReference type="PANTHER" id="PTHR22801:SF63">
    <property type="entry name" value="C-TYPE LECTIN DOMAIN-CONTAINING PROTEIN"/>
    <property type="match status" value="1"/>
</dbReference>
<gene>
    <name evidence="4" type="ORF">BRAFLDRAFT_66531</name>
</gene>
<evidence type="ECO:0000259" key="3">
    <source>
        <dbReference type="PROSITE" id="PS50041"/>
    </source>
</evidence>
<dbReference type="AlphaFoldDB" id="C3XQL3"/>
<evidence type="ECO:0000313" key="4">
    <source>
        <dbReference type="EMBL" id="EEN69679.1"/>
    </source>
</evidence>
<proteinExistence type="predicted"/>
<dbReference type="SMART" id="SM00034">
    <property type="entry name" value="CLECT"/>
    <property type="match status" value="1"/>
</dbReference>
<dbReference type="InterPro" id="IPR001304">
    <property type="entry name" value="C-type_lectin-like"/>
</dbReference>
<dbReference type="Pfam" id="PF00059">
    <property type="entry name" value="Lectin_C"/>
    <property type="match status" value="1"/>
</dbReference>
<feature type="signal peptide" evidence="2">
    <location>
        <begin position="1"/>
        <end position="41"/>
    </location>
</feature>
<dbReference type="Gene3D" id="3.10.100.10">
    <property type="entry name" value="Mannose-Binding Protein A, subunit A"/>
    <property type="match status" value="1"/>
</dbReference>
<dbReference type="eggNOG" id="KOG4297">
    <property type="taxonomic scope" value="Eukaryota"/>
</dbReference>
<evidence type="ECO:0000256" key="2">
    <source>
        <dbReference type="SAM" id="SignalP"/>
    </source>
</evidence>
<name>C3XQL3_BRAFL</name>
<dbReference type="SUPFAM" id="SSF56436">
    <property type="entry name" value="C-type lectin-like"/>
    <property type="match status" value="1"/>
</dbReference>
<dbReference type="InterPro" id="IPR016187">
    <property type="entry name" value="CTDL_fold"/>
</dbReference>
<reference evidence="4" key="1">
    <citation type="journal article" date="2008" name="Nature">
        <title>The amphioxus genome and the evolution of the chordate karyotype.</title>
        <authorList>
            <consortium name="US DOE Joint Genome Institute (JGI-PGF)"/>
            <person name="Putnam N.H."/>
            <person name="Butts T."/>
            <person name="Ferrier D.E.K."/>
            <person name="Furlong R.F."/>
            <person name="Hellsten U."/>
            <person name="Kawashima T."/>
            <person name="Robinson-Rechavi M."/>
            <person name="Shoguchi E."/>
            <person name="Terry A."/>
            <person name="Yu J.-K."/>
            <person name="Benito-Gutierrez E.L."/>
            <person name="Dubchak I."/>
            <person name="Garcia-Fernandez J."/>
            <person name="Gibson-Brown J.J."/>
            <person name="Grigoriev I.V."/>
            <person name="Horton A.C."/>
            <person name="de Jong P.J."/>
            <person name="Jurka J."/>
            <person name="Kapitonov V.V."/>
            <person name="Kohara Y."/>
            <person name="Kuroki Y."/>
            <person name="Lindquist E."/>
            <person name="Lucas S."/>
            <person name="Osoegawa K."/>
            <person name="Pennacchio L.A."/>
            <person name="Salamov A.A."/>
            <person name="Satou Y."/>
            <person name="Sauka-Spengler T."/>
            <person name="Schmutz J."/>
            <person name="Shin-I T."/>
            <person name="Toyoda A."/>
            <person name="Bronner-Fraser M."/>
            <person name="Fujiyama A."/>
            <person name="Holland L.Z."/>
            <person name="Holland P.W.H."/>
            <person name="Satoh N."/>
            <person name="Rokhsar D.S."/>
        </authorList>
    </citation>
    <scope>NUCLEOTIDE SEQUENCE [LARGE SCALE GENOMIC DNA]</scope>
    <source>
        <strain evidence="4">S238N-H82</strain>
        <tissue evidence="4">Testes</tissue>
    </source>
</reference>
<feature type="domain" description="C-type lectin" evidence="3">
    <location>
        <begin position="98"/>
        <end position="219"/>
    </location>
</feature>
<sequence>MKSYSTFFCAEFSKSSTVSCPEMRTMSWTLLLLAVLACTAAEDIGDTDVNNADAMEDASSGKLSLLERLTEMVDDIDEMSEKYRRGYKGYHPSFRGVLRGTKYLVFKYERNYDTAKEVCHGFGGILADLKTEAVHNFVEGLVRKADPKKSYWIGLNDMATEDAFVWSDGTPVNTCGYTNWAPGQPDNFFWSQDCGRLWDFANFKWDDENCASKHHFVCQIGPGPRCGGKITLTSTSLYYPFQACTYPSFAY</sequence>
<organism>
    <name type="scientific">Branchiostoma floridae</name>
    <name type="common">Florida lancelet</name>
    <name type="synonym">Amphioxus</name>
    <dbReference type="NCBI Taxonomy" id="7739"/>
    <lineage>
        <taxon>Eukaryota</taxon>
        <taxon>Metazoa</taxon>
        <taxon>Chordata</taxon>
        <taxon>Cephalochordata</taxon>
        <taxon>Leptocardii</taxon>
        <taxon>Amphioxiformes</taxon>
        <taxon>Branchiostomatidae</taxon>
        <taxon>Branchiostoma</taxon>
    </lineage>
</organism>
<dbReference type="InterPro" id="IPR050801">
    <property type="entry name" value="Ca-Dep_Lectins_ImmuneDev"/>
</dbReference>
<dbReference type="PROSITE" id="PS00615">
    <property type="entry name" value="C_TYPE_LECTIN_1"/>
    <property type="match status" value="1"/>
</dbReference>
<dbReference type="EMBL" id="GG666454">
    <property type="protein sequence ID" value="EEN69679.1"/>
    <property type="molecule type" value="Genomic_DNA"/>
</dbReference>
<dbReference type="InterPro" id="IPR016186">
    <property type="entry name" value="C-type_lectin-like/link_sf"/>
</dbReference>
<dbReference type="STRING" id="7739.C3XQL3"/>
<accession>C3XQL3</accession>
<keyword evidence="1" id="KW-1015">Disulfide bond</keyword>
<dbReference type="InParanoid" id="C3XQL3"/>
<evidence type="ECO:0000256" key="1">
    <source>
        <dbReference type="ARBA" id="ARBA00023157"/>
    </source>
</evidence>